<evidence type="ECO:0000313" key="13">
    <source>
        <dbReference type="EMBL" id="QAY68211.1"/>
    </source>
</evidence>
<proteinExistence type="predicted"/>
<keyword evidence="3 12" id="KW-0812">Transmembrane</keyword>
<dbReference type="InterPro" id="IPR050450">
    <property type="entry name" value="COX15/CtaA_HemeA_synthase"/>
</dbReference>
<keyword evidence="2" id="KW-1003">Cell membrane</keyword>
<dbReference type="PANTHER" id="PTHR35457">
    <property type="entry name" value="HEME A SYNTHASE"/>
    <property type="match status" value="1"/>
</dbReference>
<dbReference type="PANTHER" id="PTHR35457:SF1">
    <property type="entry name" value="HEME A SYNTHASE"/>
    <property type="match status" value="1"/>
</dbReference>
<dbReference type="EMBL" id="CP035492">
    <property type="protein sequence ID" value="QAY68211.1"/>
    <property type="molecule type" value="Genomic_DNA"/>
</dbReference>
<evidence type="ECO:0000256" key="1">
    <source>
        <dbReference type="ARBA" id="ARBA00004141"/>
    </source>
</evidence>
<feature type="transmembrane region" description="Helical" evidence="12">
    <location>
        <begin position="61"/>
        <end position="83"/>
    </location>
</feature>
<dbReference type="KEGG" id="pprt:ET464_19365"/>
<feature type="transmembrane region" description="Helical" evidence="12">
    <location>
        <begin position="259"/>
        <end position="277"/>
    </location>
</feature>
<gene>
    <name evidence="13" type="ORF">ET464_19365</name>
</gene>
<dbReference type="GO" id="GO:0046872">
    <property type="term" value="F:metal ion binding"/>
    <property type="evidence" value="ECO:0007669"/>
    <property type="project" value="UniProtKB-KW"/>
</dbReference>
<keyword evidence="4" id="KW-0479">Metal-binding</keyword>
<evidence type="ECO:0000256" key="11">
    <source>
        <dbReference type="ARBA" id="ARBA00023444"/>
    </source>
</evidence>
<evidence type="ECO:0000256" key="2">
    <source>
        <dbReference type="ARBA" id="ARBA00022475"/>
    </source>
</evidence>
<feature type="transmembrane region" description="Helical" evidence="12">
    <location>
        <begin position="220"/>
        <end position="238"/>
    </location>
</feature>
<reference evidence="13 14" key="1">
    <citation type="submission" date="2019-01" db="EMBL/GenBank/DDBJ databases">
        <title>Genome sequencing of strain FW100M-2.</title>
        <authorList>
            <person name="Heo J."/>
            <person name="Kim S.-J."/>
            <person name="Kim J.-S."/>
            <person name="Hong S.-B."/>
            <person name="Kwon S.-W."/>
        </authorList>
    </citation>
    <scope>NUCLEOTIDE SEQUENCE [LARGE SCALE GENOMIC DNA]</scope>
    <source>
        <strain evidence="13 14">FW100M-2</strain>
    </source>
</reference>
<keyword evidence="8" id="KW-0350">Heme biosynthesis</keyword>
<dbReference type="OrthoDB" id="9816428at2"/>
<evidence type="ECO:0000256" key="6">
    <source>
        <dbReference type="ARBA" id="ARBA00023002"/>
    </source>
</evidence>
<name>A0A4V0YFM3_9BACL</name>
<evidence type="ECO:0000256" key="3">
    <source>
        <dbReference type="ARBA" id="ARBA00022692"/>
    </source>
</evidence>
<evidence type="ECO:0000256" key="9">
    <source>
        <dbReference type="ARBA" id="ARBA00023136"/>
    </source>
</evidence>
<feature type="transmembrane region" description="Helical" evidence="12">
    <location>
        <begin position="95"/>
        <end position="117"/>
    </location>
</feature>
<dbReference type="InterPro" id="IPR003780">
    <property type="entry name" value="COX15/CtaA_fam"/>
</dbReference>
<comment type="pathway">
    <text evidence="11">Porphyrin-containing compound metabolism.</text>
</comment>
<dbReference type="GO" id="GO:0016491">
    <property type="term" value="F:oxidoreductase activity"/>
    <property type="evidence" value="ECO:0007669"/>
    <property type="project" value="UniProtKB-KW"/>
</dbReference>
<accession>A0A4V0YFM3</accession>
<dbReference type="GO" id="GO:0016020">
    <property type="term" value="C:membrane"/>
    <property type="evidence" value="ECO:0007669"/>
    <property type="project" value="UniProtKB-SubCell"/>
</dbReference>
<protein>
    <submittedName>
        <fullName evidence="13">Heme A synthase</fullName>
    </submittedName>
</protein>
<dbReference type="GO" id="GO:0006784">
    <property type="term" value="P:heme A biosynthetic process"/>
    <property type="evidence" value="ECO:0007669"/>
    <property type="project" value="InterPro"/>
</dbReference>
<dbReference type="AlphaFoldDB" id="A0A4V0YFM3"/>
<sequence length="314" mass="34753">MVTGRFRSLSLISCIGMLLVLLAGALVTNTGAGMGCGRHWPLCNGKFVPALSLASLIEYSHRFITGLEGIVVVAVFIWTIIYFRKDKSKFLEPLYYAGAALLFTIIQALMGAAAVMWSQVPAVMALHFGISLLAVAATMLHVAWTRREKHGELDKPQILPRSIFPRMLLLTIYCYVVVYLGAFIRHTESTGGCLDWPLCNGKVIPDMIVSTGLSASGAVFIHRVAGLILGLCILGMFLHIRKVTRGRSTVLTRSSAWSLVLLIAQILSGAWLTLTILDDDWFIFTSLFHNLIVTGLFGLLVDILIRSWRFRERR</sequence>
<keyword evidence="14" id="KW-1185">Reference proteome</keyword>
<keyword evidence="5 12" id="KW-1133">Transmembrane helix</keyword>
<dbReference type="RefSeq" id="WP_129443799.1">
    <property type="nucleotide sequence ID" value="NZ_CP035492.1"/>
</dbReference>
<organism evidence="13 14">
    <name type="scientific">Paenibacillus protaetiae</name>
    <dbReference type="NCBI Taxonomy" id="2509456"/>
    <lineage>
        <taxon>Bacteria</taxon>
        <taxon>Bacillati</taxon>
        <taxon>Bacillota</taxon>
        <taxon>Bacilli</taxon>
        <taxon>Bacillales</taxon>
        <taxon>Paenibacillaceae</taxon>
        <taxon>Paenibacillus</taxon>
    </lineage>
</organism>
<evidence type="ECO:0000256" key="12">
    <source>
        <dbReference type="SAM" id="Phobius"/>
    </source>
</evidence>
<feature type="transmembrane region" description="Helical" evidence="12">
    <location>
        <begin position="163"/>
        <end position="184"/>
    </location>
</feature>
<keyword evidence="7" id="KW-0408">Iron</keyword>
<feature type="transmembrane region" description="Helical" evidence="12">
    <location>
        <begin position="123"/>
        <end position="143"/>
    </location>
</feature>
<evidence type="ECO:0000256" key="8">
    <source>
        <dbReference type="ARBA" id="ARBA00023133"/>
    </source>
</evidence>
<evidence type="ECO:0000313" key="14">
    <source>
        <dbReference type="Proteomes" id="UP000293568"/>
    </source>
</evidence>
<evidence type="ECO:0000256" key="7">
    <source>
        <dbReference type="ARBA" id="ARBA00023004"/>
    </source>
</evidence>
<evidence type="ECO:0000256" key="4">
    <source>
        <dbReference type="ARBA" id="ARBA00022723"/>
    </source>
</evidence>
<feature type="transmembrane region" description="Helical" evidence="12">
    <location>
        <begin position="283"/>
        <end position="305"/>
    </location>
</feature>
<evidence type="ECO:0000256" key="10">
    <source>
        <dbReference type="ARBA" id="ARBA00023157"/>
    </source>
</evidence>
<dbReference type="Proteomes" id="UP000293568">
    <property type="component" value="Chromosome"/>
</dbReference>
<dbReference type="Pfam" id="PF02628">
    <property type="entry name" value="COX15-CtaA"/>
    <property type="match status" value="2"/>
</dbReference>
<keyword evidence="10" id="KW-1015">Disulfide bond</keyword>
<keyword evidence="6" id="KW-0560">Oxidoreductase</keyword>
<comment type="subcellular location">
    <subcellularLocation>
        <location evidence="1">Membrane</location>
        <topology evidence="1">Multi-pass membrane protein</topology>
    </subcellularLocation>
</comment>
<keyword evidence="9 12" id="KW-0472">Membrane</keyword>
<evidence type="ECO:0000256" key="5">
    <source>
        <dbReference type="ARBA" id="ARBA00022989"/>
    </source>
</evidence>